<organism evidence="1 2">
    <name type="scientific">Perkinsus olseni</name>
    <name type="common">Perkinsus atlanticus</name>
    <dbReference type="NCBI Taxonomy" id="32597"/>
    <lineage>
        <taxon>Eukaryota</taxon>
        <taxon>Sar</taxon>
        <taxon>Alveolata</taxon>
        <taxon>Perkinsozoa</taxon>
        <taxon>Perkinsea</taxon>
        <taxon>Perkinsida</taxon>
        <taxon>Perkinsidae</taxon>
        <taxon>Perkinsus</taxon>
    </lineage>
</organism>
<evidence type="ECO:0000313" key="1">
    <source>
        <dbReference type="EMBL" id="KAF4720435.1"/>
    </source>
</evidence>
<dbReference type="Proteomes" id="UP000553632">
    <property type="component" value="Unassembled WGS sequence"/>
</dbReference>
<dbReference type="EMBL" id="JABANO010025326">
    <property type="protein sequence ID" value="KAF4720435.1"/>
    <property type="molecule type" value="Genomic_DNA"/>
</dbReference>
<evidence type="ECO:0000313" key="2">
    <source>
        <dbReference type="Proteomes" id="UP000553632"/>
    </source>
</evidence>
<dbReference type="PANTHER" id="PTHR21228:SF40">
    <property type="entry name" value="LD45607P"/>
    <property type="match status" value="1"/>
</dbReference>
<dbReference type="GO" id="GO:0003723">
    <property type="term" value="F:RNA binding"/>
    <property type="evidence" value="ECO:0007669"/>
    <property type="project" value="TreeGrafter"/>
</dbReference>
<dbReference type="GO" id="GO:0005759">
    <property type="term" value="C:mitochondrial matrix"/>
    <property type="evidence" value="ECO:0007669"/>
    <property type="project" value="TreeGrafter"/>
</dbReference>
<dbReference type="GO" id="GO:0000963">
    <property type="term" value="P:mitochondrial RNA processing"/>
    <property type="evidence" value="ECO:0007669"/>
    <property type="project" value="TreeGrafter"/>
</dbReference>
<dbReference type="PANTHER" id="PTHR21228">
    <property type="entry name" value="FAST LEU-RICH DOMAIN-CONTAINING"/>
    <property type="match status" value="1"/>
</dbReference>
<name>A0A7J6RIH4_PEROL</name>
<dbReference type="OMA" id="PRAIANC"/>
<gene>
    <name evidence="1" type="ORF">FOZ63_007183</name>
</gene>
<keyword evidence="2" id="KW-1185">Reference proteome</keyword>
<reference evidence="1 2" key="1">
    <citation type="submission" date="2020-04" db="EMBL/GenBank/DDBJ databases">
        <title>Perkinsus olseni comparative genomics.</title>
        <authorList>
            <person name="Bogema D.R."/>
        </authorList>
    </citation>
    <scope>NUCLEOTIDE SEQUENCE [LARGE SCALE GENOMIC DNA]</scope>
    <source>
        <strain evidence="1 2">ATCC PRA-207</strain>
    </source>
</reference>
<sequence length="454" mass="50817">MSERRLSIALPRLLDRISRASRRELILLGTEAESLKFKDWHPMHFTAALQRLAKVAERSDLPFVRCLVRTALEPRQLHLYQPDQLGMLLWSVGKLGKNAVDRGTLSHLLVLVEDNALSMSPQALSSALYTIAKHQERFSSEEIARVMETALGCLMDLDGFSAQSVANIMWAYGKVGHRITSSALFSVGRHIEVNALDYESRHISNVLWALAALECPDGSRAIFNTVCSSWLSVPALRTSLSSQGLANVLWAFGKTPSDWLDSAFLETVIRLGADLSARFPEVEPRAIANCLWGVGIWAARDHTVARLYARLLNTLAPVLRSQIPTMDPTTTVALCWCYAKEEDRLLRELARAAIERVPELSGKDYPTLFWSAIGVLSREEVGVLCDWLERRSPCCAAQVSKCLWALVDARYYDDALVTRLVKIVKLDPALTPKQYASIVCAIRVFGHYHTLMWN</sequence>
<comment type="caution">
    <text evidence="1">The sequence shown here is derived from an EMBL/GenBank/DDBJ whole genome shotgun (WGS) entry which is preliminary data.</text>
</comment>
<dbReference type="GO" id="GO:0035770">
    <property type="term" value="C:ribonucleoprotein granule"/>
    <property type="evidence" value="ECO:0007669"/>
    <property type="project" value="TreeGrafter"/>
</dbReference>
<protein>
    <submittedName>
        <fullName evidence="1">Uncharacterized protein</fullName>
    </submittedName>
</protein>
<dbReference type="AlphaFoldDB" id="A0A7J6RIH4"/>
<dbReference type="InterPro" id="IPR050870">
    <property type="entry name" value="FAST_kinase"/>
</dbReference>
<dbReference type="GO" id="GO:0044528">
    <property type="term" value="P:regulation of mitochondrial mRNA stability"/>
    <property type="evidence" value="ECO:0007669"/>
    <property type="project" value="TreeGrafter"/>
</dbReference>
<accession>A0A7J6RIH4</accession>
<proteinExistence type="predicted"/>